<dbReference type="Proteomes" id="UP000195611">
    <property type="component" value="Unassembled WGS sequence"/>
</dbReference>
<gene>
    <name evidence="2" type="ORF">FM115_00070</name>
</gene>
<keyword evidence="1" id="KW-0812">Transmembrane</keyword>
<protein>
    <submittedName>
        <fullName evidence="2">Uncharacterized protein</fullName>
    </submittedName>
</protein>
<keyword evidence="1" id="KW-1133">Transmembrane helix</keyword>
<reference evidence="2 3" key="1">
    <citation type="submission" date="2017-02" db="EMBL/GenBank/DDBJ databases">
        <authorList>
            <person name="Peterson S.W."/>
        </authorList>
    </citation>
    <scope>NUCLEOTIDE SEQUENCE [LARGE SCALE GENOMIC DNA]</scope>
    <source>
        <strain evidence="2 3">42ea</strain>
    </source>
</reference>
<dbReference type="AlphaFoldDB" id="A0A1R4I9K8"/>
<evidence type="ECO:0000313" key="2">
    <source>
        <dbReference type="EMBL" id="SJN16488.1"/>
    </source>
</evidence>
<evidence type="ECO:0000313" key="3">
    <source>
        <dbReference type="Proteomes" id="UP000195611"/>
    </source>
</evidence>
<keyword evidence="1" id="KW-0472">Membrane</keyword>
<organism evidence="2 3">
    <name type="scientific">Marinilactibacillus psychrotolerans 42ea</name>
    <dbReference type="NCBI Taxonomy" id="1255609"/>
    <lineage>
        <taxon>Bacteria</taxon>
        <taxon>Bacillati</taxon>
        <taxon>Bacillota</taxon>
        <taxon>Bacilli</taxon>
        <taxon>Lactobacillales</taxon>
        <taxon>Carnobacteriaceae</taxon>
        <taxon>Marinilactibacillus</taxon>
    </lineage>
</organism>
<dbReference type="EMBL" id="FUKW01000002">
    <property type="protein sequence ID" value="SJN16488.1"/>
    <property type="molecule type" value="Genomic_DNA"/>
</dbReference>
<name>A0A1R4I9K8_9LACT</name>
<proteinExistence type="predicted"/>
<accession>A0A1R4I9K8</accession>
<evidence type="ECO:0000256" key="1">
    <source>
        <dbReference type="SAM" id="Phobius"/>
    </source>
</evidence>
<feature type="transmembrane region" description="Helical" evidence="1">
    <location>
        <begin position="12"/>
        <end position="37"/>
    </location>
</feature>
<sequence>MKTNTSVQGVDSLIELIVSVLYLPVIIFSAFTIQFIFPYSLFH</sequence>